<accession>A0A679GHY0</accession>
<dbReference type="Proteomes" id="UP000501237">
    <property type="component" value="Chromosome"/>
</dbReference>
<dbReference type="EMBL" id="AP022642">
    <property type="protein sequence ID" value="BCA30961.1"/>
    <property type="molecule type" value="Genomic_DNA"/>
</dbReference>
<feature type="chain" id="PRO_5025365394" description="Tll0287-like domain-containing protein" evidence="1">
    <location>
        <begin position="19"/>
        <end position="184"/>
    </location>
</feature>
<sequence length="184" mass="19755">MRYPLLAACLGLCVSAQAESLDARVAEGAALIPAFQKHLLETVQGAMRQGGPAQAVAACQTLAPGISEAHGQDGWRVGRTALKVRNPANATDTWEREVLEDFARRAQAGEPLAGMQRAEVVDGEVRVMKPIATGAPCLACHGTQVEPQLARLIRERYPDDQATGFREGELRGAFTLRRPVDDEG</sequence>
<keyword evidence="1" id="KW-0732">Signal</keyword>
<protein>
    <recommendedName>
        <fullName evidence="2">Tll0287-like domain-containing protein</fullName>
    </recommendedName>
</protein>
<dbReference type="InterPro" id="IPR021796">
    <property type="entry name" value="Tll0287-like_dom"/>
</dbReference>
<feature type="signal peptide" evidence="1">
    <location>
        <begin position="1"/>
        <end position="18"/>
    </location>
</feature>
<organism evidence="3 4">
    <name type="scientific">Metapseudomonas otitidis</name>
    <dbReference type="NCBI Taxonomy" id="319939"/>
    <lineage>
        <taxon>Bacteria</taxon>
        <taxon>Pseudomonadati</taxon>
        <taxon>Pseudomonadota</taxon>
        <taxon>Gammaproteobacteria</taxon>
        <taxon>Pseudomonadales</taxon>
        <taxon>Pseudomonadaceae</taxon>
        <taxon>Metapseudomonas</taxon>
    </lineage>
</organism>
<dbReference type="AlphaFoldDB" id="A0A679GHY0"/>
<name>A0A679GHY0_9GAMM</name>
<evidence type="ECO:0000256" key="1">
    <source>
        <dbReference type="SAM" id="SignalP"/>
    </source>
</evidence>
<proteinExistence type="predicted"/>
<dbReference type="GeneID" id="57400167"/>
<evidence type="ECO:0000259" key="2">
    <source>
        <dbReference type="Pfam" id="PF11845"/>
    </source>
</evidence>
<dbReference type="KEGG" id="poj:PtoMrB4_49380"/>
<evidence type="ECO:0000313" key="4">
    <source>
        <dbReference type="Proteomes" id="UP000501237"/>
    </source>
</evidence>
<evidence type="ECO:0000313" key="3">
    <source>
        <dbReference type="EMBL" id="BCA30961.1"/>
    </source>
</evidence>
<dbReference type="Pfam" id="PF11845">
    <property type="entry name" value="Tll0287-like"/>
    <property type="match status" value="1"/>
</dbReference>
<gene>
    <name evidence="3" type="ORF">PtoMrB4_49380</name>
</gene>
<dbReference type="RefSeq" id="WP_172434732.1">
    <property type="nucleotide sequence ID" value="NZ_AP022642.1"/>
</dbReference>
<feature type="domain" description="Tll0287-like" evidence="2">
    <location>
        <begin position="56"/>
        <end position="179"/>
    </location>
</feature>
<reference evidence="3 4" key="1">
    <citation type="journal article" date="2020" name="Microbiol. Resour. Announc.">
        <title>Complete genome sequence of Pseudomonas otitidis strain MrB4, isolated from Lake Biwa in Japan.</title>
        <authorList>
            <person name="Miyazaki K."/>
            <person name="Hase E."/>
            <person name="Maruya T."/>
        </authorList>
    </citation>
    <scope>NUCLEOTIDE SEQUENCE [LARGE SCALE GENOMIC DNA]</scope>
    <source>
        <strain evidence="3 4">MrB4</strain>
    </source>
</reference>